<reference evidence="2 5" key="1">
    <citation type="journal article" date="2011" name="Proc. Natl. Acad. Sci. U.S.A.">
        <title>Mimivirus shows dramatic genome reduction after intraamoebal culture.</title>
        <authorList>
            <person name="Boyer M."/>
            <person name="Azza S."/>
            <person name="Barrassi L."/>
            <person name="Klose T."/>
            <person name="Campocasso A."/>
            <person name="Pagnier I."/>
            <person name="Fournous G."/>
            <person name="Borg A."/>
            <person name="Robert C."/>
            <person name="Zhang X."/>
            <person name="Desnues C."/>
            <person name="Henrissat B."/>
            <person name="Rossmann M.G."/>
            <person name="La Scola B."/>
            <person name="Raoult D."/>
        </authorList>
    </citation>
    <scope>NUCLEOTIDE SEQUENCE [LARGE SCALE GENOMIC DNA]</scope>
    <source>
        <strain evidence="2">M4</strain>
    </source>
</reference>
<reference evidence="1 4" key="2">
    <citation type="journal article" date="2011" name="Virol. J.">
        <title>Breaking the 1000-gene barrier for Mimivirus using ultra-deep genome and transcriptome sequencing.</title>
        <authorList>
            <person name="Legendre M."/>
            <person name="Santini S."/>
            <person name="Rico A."/>
            <person name="Abergel C."/>
            <person name="Claverie J.M."/>
        </authorList>
    </citation>
    <scope>NUCLEOTIDE SEQUENCE [LARGE SCALE GENOMIC DNA]</scope>
</reference>
<gene>
    <name evidence="1" type="primary">L529</name>
    <name evidence="2" type="ORF">MIMI_L529</name>
</gene>
<evidence type="ECO:0000313" key="1">
    <source>
        <dbReference type="EMBL" id="ADO18254.1"/>
    </source>
</evidence>
<accession>A0A0G2Y5S0</accession>
<evidence type="ECO:0000313" key="2">
    <source>
        <dbReference type="EMBL" id="AEJ34775.1"/>
    </source>
</evidence>
<name>A0A0G2Y5S0_MIMIV</name>
<dbReference type="Gene3D" id="3.30.760.10">
    <property type="entry name" value="RNA Cap, Translation Initiation Factor Eif4e"/>
    <property type="match status" value="1"/>
</dbReference>
<dbReference type="Proteomes" id="UP000201519">
    <property type="component" value="Segment"/>
</dbReference>
<evidence type="ECO:0000313" key="4">
    <source>
        <dbReference type="Proteomes" id="UP000201519"/>
    </source>
</evidence>
<accession>E3VYU6</accession>
<dbReference type="GeneID" id="9925161"/>
<dbReference type="Proteomes" id="UP000240552">
    <property type="component" value="Segment"/>
</dbReference>
<evidence type="ECO:0000313" key="6">
    <source>
        <dbReference type="Proteomes" id="UP000274448"/>
    </source>
</evidence>
<organismHost>
    <name type="scientific">Acanthamoeba polyphaga</name>
    <name type="common">Amoeba</name>
    <dbReference type="NCBI Taxonomy" id="5757"/>
</organismHost>
<evidence type="ECO:0000313" key="3">
    <source>
        <dbReference type="EMBL" id="AKI81203.1"/>
    </source>
</evidence>
<dbReference type="EMBL" id="KM982403">
    <property type="protein sequence ID" value="AKI81203.1"/>
    <property type="molecule type" value="Genomic_DNA"/>
</dbReference>
<dbReference type="KEGG" id="vg:9925161"/>
<dbReference type="EMBL" id="JN036606">
    <property type="protein sequence ID" value="AEJ34775.1"/>
    <property type="molecule type" value="Genomic_DNA"/>
</dbReference>
<keyword evidence="4" id="KW-1185">Reference proteome</keyword>
<dbReference type="RefSeq" id="YP_003987042.1">
    <property type="nucleotide sequence ID" value="NC_014649.1"/>
</dbReference>
<evidence type="ECO:0000313" key="5">
    <source>
        <dbReference type="Proteomes" id="UP000240552"/>
    </source>
</evidence>
<dbReference type="EMBL" id="HQ336222">
    <property type="protein sequence ID" value="ADO18254.1"/>
    <property type="molecule type" value="Genomic_DNA"/>
</dbReference>
<organism evidence="1 4">
    <name type="scientific">Acanthamoeba polyphaga mimivirus</name>
    <name type="common">APMV</name>
    <dbReference type="NCBI Taxonomy" id="212035"/>
    <lineage>
        <taxon>Viruses</taxon>
        <taxon>Varidnaviria</taxon>
        <taxon>Bamfordvirae</taxon>
        <taxon>Nucleocytoviricota</taxon>
        <taxon>Megaviricetes</taxon>
        <taxon>Imitervirales</taxon>
        <taxon>Mimiviridae</taxon>
        <taxon>Megamimivirinae</taxon>
        <taxon>Mimivirus</taxon>
        <taxon>Mimivirus bradfordmassiliense</taxon>
    </lineage>
</organism>
<dbReference type="OrthoDB" id="35489at10239"/>
<sequence>MGIFKVEKYIGSDTPGLVYQLNNPWLVYSENTNVYKFETIAGFWNLFSTKLTNKRLSVLRDNTMTNDYQSHCYFVVIDLNNNIDSYQVFMKLLLGLIGETLSNGYLINGLTWINDSGNKRIIIWLSNTVNTVDKICFTEEYNDYIFHQNNCHNITYMSLNESKQ</sequence>
<dbReference type="SUPFAM" id="SSF55418">
    <property type="entry name" value="eIF4e-like"/>
    <property type="match status" value="1"/>
</dbReference>
<dbReference type="InterPro" id="IPR023398">
    <property type="entry name" value="TIF_eIF4e-like"/>
</dbReference>
<protein>
    <submittedName>
        <fullName evidence="2">Uncharacterized protein L529</fullName>
    </submittedName>
</protein>
<reference evidence="3 6" key="3">
    <citation type="submission" date="2014-10" db="EMBL/GenBank/DDBJ databases">
        <title>Pan-genome analysis of Brazilian lineage A amoebal mimiviruses.</title>
        <authorList>
            <person name="Assis F.L."/>
            <person name="Abrahao J.S."/>
            <person name="Kroon E.G."/>
            <person name="Dornas F.P."/>
            <person name="Andrade K.R."/>
            <person name="Borato P.V.M."/>
            <person name="Pilotto M.R."/>
            <person name="Benamar S."/>
            <person name="LaScola B."/>
            <person name="Colson P."/>
        </authorList>
    </citation>
    <scope>NUCLEOTIDE SEQUENCE [LARGE SCALE GENOMIC DNA]</scope>
    <source>
        <strain evidence="3 6">Amazonia</strain>
    </source>
</reference>
<proteinExistence type="predicted"/>
<dbReference type="SMR" id="A0A0G2Y5S0"/>
<dbReference type="Proteomes" id="UP000274448">
    <property type="component" value="Segment"/>
</dbReference>